<dbReference type="GeneID" id="39983551"/>
<proteinExistence type="inferred from homology"/>
<dbReference type="GO" id="GO:0046785">
    <property type="term" value="P:microtubule polymerization"/>
    <property type="evidence" value="ECO:0007669"/>
    <property type="project" value="InterPro"/>
</dbReference>
<evidence type="ECO:0000256" key="1">
    <source>
        <dbReference type="ARBA" id="ARBA00004245"/>
    </source>
</evidence>
<dbReference type="InterPro" id="IPR024395">
    <property type="entry name" value="CLASP_N_dom"/>
</dbReference>
<dbReference type="RefSeq" id="XP_028884967.1">
    <property type="nucleotide sequence ID" value="XM_029023771.1"/>
</dbReference>
<evidence type="ECO:0000313" key="9">
    <source>
        <dbReference type="EMBL" id="ORC90901.1"/>
    </source>
</evidence>
<dbReference type="VEuPathDB" id="TriTrypDB:TM35_000073250"/>
<feature type="domain" description="TOG" evidence="8">
    <location>
        <begin position="620"/>
        <end position="847"/>
    </location>
</feature>
<comment type="subcellular location">
    <subcellularLocation>
        <location evidence="1">Cytoplasm</location>
        <location evidence="1">Cytoskeleton</location>
    </subcellularLocation>
</comment>
<dbReference type="GO" id="GO:0030951">
    <property type="term" value="P:establishment or maintenance of microtubule cytoskeleton polarity"/>
    <property type="evidence" value="ECO:0007669"/>
    <property type="project" value="InterPro"/>
</dbReference>
<feature type="domain" description="TOG" evidence="8">
    <location>
        <begin position="920"/>
        <end position="1156"/>
    </location>
</feature>
<reference evidence="9 10" key="1">
    <citation type="submission" date="2017-03" db="EMBL/GenBank/DDBJ databases">
        <title>An alternative strategy for trypanosome survival in the mammalian bloodstream revealed through genome and transcriptome analysis of the ubiquitous bovine parasite Trypanosoma (Megatrypanum) theileri.</title>
        <authorList>
            <person name="Kelly S."/>
            <person name="Ivens A."/>
            <person name="Mott A."/>
            <person name="O'Neill E."/>
            <person name="Emms D."/>
            <person name="Macleod O."/>
            <person name="Voorheis P."/>
            <person name="Matthews J."/>
            <person name="Matthews K."/>
            <person name="Carrington M."/>
        </authorList>
    </citation>
    <scope>NUCLEOTIDE SEQUENCE [LARGE SCALE GENOMIC DNA]</scope>
    <source>
        <strain evidence="9">Edinburgh</strain>
    </source>
</reference>
<dbReference type="InterPro" id="IPR034085">
    <property type="entry name" value="TOG"/>
</dbReference>
<dbReference type="InterPro" id="IPR045110">
    <property type="entry name" value="XMAP215"/>
</dbReference>
<dbReference type="GO" id="GO:0061863">
    <property type="term" value="F:microtubule plus end polymerase"/>
    <property type="evidence" value="ECO:0007669"/>
    <property type="project" value="InterPro"/>
</dbReference>
<evidence type="ECO:0000313" key="10">
    <source>
        <dbReference type="Proteomes" id="UP000192257"/>
    </source>
</evidence>
<feature type="region of interest" description="Disordered" evidence="7">
    <location>
        <begin position="521"/>
        <end position="604"/>
    </location>
</feature>
<feature type="repeat" description="HEAT" evidence="6">
    <location>
        <begin position="1093"/>
        <end position="1130"/>
    </location>
</feature>
<dbReference type="InterPro" id="IPR016024">
    <property type="entry name" value="ARM-type_fold"/>
</dbReference>
<feature type="region of interest" description="Disordered" evidence="7">
    <location>
        <begin position="245"/>
        <end position="275"/>
    </location>
</feature>
<feature type="compositionally biased region" description="Basic residues" evidence="7">
    <location>
        <begin position="583"/>
        <end position="594"/>
    </location>
</feature>
<dbReference type="PANTHER" id="PTHR12609">
    <property type="entry name" value="MICROTUBULE ASSOCIATED PROTEIN XMAP215"/>
    <property type="match status" value="1"/>
</dbReference>
<feature type="region of interest" description="Disordered" evidence="7">
    <location>
        <begin position="1533"/>
        <end position="1586"/>
    </location>
</feature>
<feature type="region of interest" description="Disordered" evidence="7">
    <location>
        <begin position="1173"/>
        <end position="1201"/>
    </location>
</feature>
<name>A0A1X0P225_9TRYP</name>
<dbReference type="GO" id="GO:0051010">
    <property type="term" value="F:microtubule plus-end binding"/>
    <property type="evidence" value="ECO:0007669"/>
    <property type="project" value="InterPro"/>
</dbReference>
<evidence type="ECO:0000256" key="7">
    <source>
        <dbReference type="SAM" id="MobiDB-lite"/>
    </source>
</evidence>
<dbReference type="Pfam" id="PF12348">
    <property type="entry name" value="CLASP_N"/>
    <property type="match status" value="1"/>
</dbReference>
<dbReference type="EMBL" id="NBCO01000007">
    <property type="protein sequence ID" value="ORC90901.1"/>
    <property type="molecule type" value="Genomic_DNA"/>
</dbReference>
<dbReference type="Gene3D" id="1.25.10.10">
    <property type="entry name" value="Leucine-rich Repeat Variant"/>
    <property type="match status" value="4"/>
</dbReference>
<feature type="region of interest" description="Disordered" evidence="7">
    <location>
        <begin position="1217"/>
        <end position="1255"/>
    </location>
</feature>
<dbReference type="GO" id="GO:0007051">
    <property type="term" value="P:spindle organization"/>
    <property type="evidence" value="ECO:0007669"/>
    <property type="project" value="InterPro"/>
</dbReference>
<dbReference type="SMART" id="SM01349">
    <property type="entry name" value="TOG"/>
    <property type="match status" value="4"/>
</dbReference>
<keyword evidence="4" id="KW-0206">Cytoskeleton</keyword>
<evidence type="ECO:0000256" key="2">
    <source>
        <dbReference type="ARBA" id="ARBA00022490"/>
    </source>
</evidence>
<dbReference type="InterPro" id="IPR021133">
    <property type="entry name" value="HEAT_type_2"/>
</dbReference>
<dbReference type="SUPFAM" id="SSF48371">
    <property type="entry name" value="ARM repeat"/>
    <property type="match status" value="2"/>
</dbReference>
<dbReference type="GO" id="GO:0005856">
    <property type="term" value="C:cytoskeleton"/>
    <property type="evidence" value="ECO:0007669"/>
    <property type="project" value="UniProtKB-SubCell"/>
</dbReference>
<feature type="domain" description="TOG" evidence="8">
    <location>
        <begin position="25"/>
        <end position="249"/>
    </location>
</feature>
<feature type="compositionally biased region" description="Polar residues" evidence="7">
    <location>
        <begin position="540"/>
        <end position="562"/>
    </location>
</feature>
<comment type="caution">
    <text evidence="9">The sequence shown here is derived from an EMBL/GenBank/DDBJ whole genome shotgun (WGS) entry which is preliminary data.</text>
</comment>
<evidence type="ECO:0000259" key="8">
    <source>
        <dbReference type="SMART" id="SM01349"/>
    </source>
</evidence>
<gene>
    <name evidence="9" type="ORF">TM35_000073250</name>
</gene>
<keyword evidence="10" id="KW-1185">Reference proteome</keyword>
<protein>
    <submittedName>
        <fullName evidence="9">XMAP215 family protein</fullName>
    </submittedName>
</protein>
<sequence length="1677" mass="185954">MLHDDTAVASTLAAPRGSTSGVDIAAVTPSEDFSGLPIESLLTHASWRARRAGFERVRDAPAPHKALFLDEAKRLAGENNAAAQEALFEALAALVPVCDGSELELLAAAPLRAVLERGITGRPRAAQASAAFVSELVEAGQQNAVFDALLPVFAHKTPKNRMAAVQLCSHIVGEFGVQGIPTKAILKAMQPLFNDANAQVRKEALSLCCQCYRFIGAGIKSFLTDLRDVQLQELEKLFDDVKLGEKPPKSIRGQTPSTPLKPAAPLVSLSGHGGPSNDIDDETYEIYDETPVLTKLPRDFYRVTLDKSAKWQDRVAMVQDHLLPLISAPKIRVKDDYHELVSLVRELLLDPQAPLMLMGFKCIQELARALRGSFAPHARSLLSPLFDKMKDKKTSVVEHITTTLETLIRYKCITLDQCQDEIELTTQSRVPNQRLALVLWLTRLIDKLDRNQFNRLFRAQNMLCRLMNDEKVEIREASFTLVAKLMASFGEANFQNLLSSLDEKQRAKLAAAINTTANVLCTPTGSPAKKTLRTERREGSISTNTRSLSIGAPSCSNSSLNTGRGRRPASAMPRRSSPESRRHTPLSHHHHHHNVTSDDSVTLESSLPSKDEAFRRILGLMNGDVNVIPLLRSKEWSNRYNGVMKLRAMIDEWSNEECTKNLDYVVVYLRVDPGWRESIFQVLQAMIGIFQELVTRATSVSPGASYAIIAGCTSRFNEPKNKVAIRDLLTFLVKSQGVSFVVRHMIGVLATLKSAKLMQECNEYITQILQLFPTSPVDARSIVEYLKSHCLDQHSPPLRTSAITLLAVLRLRTGPVVDSYLGNISPAIRSAYEEAIAHHSSMVEEEPRRSIGSEIQRAPSPVSPSRVHKVQGKSPSKAFNQSRAVGFSASLNPNTDGVVVGGDGLSRNRHLSQSLGENEDNLGRVDVSSQLLPLAKQITNSVDWRMRLDAVKKVEEIMYASNKRIAANGTVEILRALRTRFDEVNKNFVIDVLRTVALVVESAGLAACRPALKSILQGVLGMLGDQKVNLREEAANVAYRALDCLGLETTLQCMLKPLTAESHTCNQIALELIERGFQLEPDANLPRPVINSLVPAVVKLCLSRILEVRSAAERVIGYFLPIVGDEALLRAVHTLRPAEQQSVMAPIERQLQLYLRNGNEEDVRHVSTLLTISSSSHPPLLPTPRSPHSPRSSRTGSKDMSISQKNMELPLVQSNNIQQSQQQSQQPYSGMVRTSLVKESQTSSTSMSISGSGALSAMTHGSGPTGTTIVPAVQAVRSSRPHIHSEELLSIQEIMVGLRSASSTTASNACKEFMERLQSGEDCGTPEMIQVMVERLYENTKKLDVELALKLIECLKTIFETPRCAQRCHSSLLFRMLGMIFDCLLSEPFSLQEKVIKALNNMTLKLLEGCPGNDVFSALMSRMTRYSTTYIETGKKTDLKYIQVTVKCLMRLDFNTVSPDNVILCCHEYLLQHPPSAFRNLDDLSIRTVKTVLQDLSLRCGQPLLGIAEQLVGTQNLVTHFIRACLENRERALRSNNGNDRETTIDSSRQQRQQPQPQQPQQQTPNRRKSVHVDPHAPPTSAGYPSSHVVVIPSAVTEKSVATIFNRIRNHLTSNQGIEELYTYLKQHPRSAEFDQQFQRCSEAFRSYIKRKMERQMAEDVAKPEGFVLPEILRLTQ</sequence>
<dbReference type="Pfam" id="PF21041">
    <property type="entry name" value="XMAP215_CLASP_TOG"/>
    <property type="match status" value="1"/>
</dbReference>
<feature type="region of interest" description="Disordered" evidence="7">
    <location>
        <begin position="855"/>
        <end position="875"/>
    </location>
</feature>
<evidence type="ECO:0000256" key="3">
    <source>
        <dbReference type="ARBA" id="ARBA00022737"/>
    </source>
</evidence>
<keyword evidence="2" id="KW-0963">Cytoplasm</keyword>
<evidence type="ECO:0000256" key="6">
    <source>
        <dbReference type="PROSITE-ProRule" id="PRU00103"/>
    </source>
</evidence>
<dbReference type="InterPro" id="IPR048491">
    <property type="entry name" value="XMAP215_CLASP_TOG"/>
</dbReference>
<comment type="similarity">
    <text evidence="5">Belongs to the TOG/XMAP215 family.</text>
</comment>
<feature type="compositionally biased region" description="Low complexity" evidence="7">
    <location>
        <begin position="1550"/>
        <end position="1565"/>
    </location>
</feature>
<organism evidence="9 10">
    <name type="scientific">Trypanosoma theileri</name>
    <dbReference type="NCBI Taxonomy" id="67003"/>
    <lineage>
        <taxon>Eukaryota</taxon>
        <taxon>Discoba</taxon>
        <taxon>Euglenozoa</taxon>
        <taxon>Kinetoplastea</taxon>
        <taxon>Metakinetoplastina</taxon>
        <taxon>Trypanosomatida</taxon>
        <taxon>Trypanosomatidae</taxon>
        <taxon>Trypanosoma</taxon>
    </lineage>
</organism>
<feature type="compositionally biased region" description="Low complexity" evidence="7">
    <location>
        <begin position="1217"/>
        <end position="1226"/>
    </location>
</feature>
<dbReference type="Proteomes" id="UP000192257">
    <property type="component" value="Unassembled WGS sequence"/>
</dbReference>
<evidence type="ECO:0000256" key="4">
    <source>
        <dbReference type="ARBA" id="ARBA00023212"/>
    </source>
</evidence>
<feature type="compositionally biased region" description="Low complexity" evidence="7">
    <location>
        <begin position="1240"/>
        <end position="1255"/>
    </location>
</feature>
<accession>A0A1X0P225</accession>
<dbReference type="STRING" id="67003.A0A1X0P225"/>
<dbReference type="OrthoDB" id="205662at2759"/>
<feature type="compositionally biased region" description="Basic and acidic residues" evidence="7">
    <location>
        <begin position="1533"/>
        <end position="1544"/>
    </location>
</feature>
<dbReference type="InterPro" id="IPR011989">
    <property type="entry name" value="ARM-like"/>
</dbReference>
<feature type="domain" description="TOG" evidence="8">
    <location>
        <begin position="285"/>
        <end position="522"/>
    </location>
</feature>
<dbReference type="PROSITE" id="PS50077">
    <property type="entry name" value="HEAT_REPEAT"/>
    <property type="match status" value="1"/>
</dbReference>
<keyword evidence="3" id="KW-0677">Repeat</keyword>
<evidence type="ECO:0000256" key="5">
    <source>
        <dbReference type="ARBA" id="ARBA00025722"/>
    </source>
</evidence>